<dbReference type="EMBL" id="WWCW01000163">
    <property type="protein sequence ID" value="MYM91071.1"/>
    <property type="molecule type" value="Genomic_DNA"/>
</dbReference>
<comment type="caution">
    <text evidence="1">The sequence shown here is derived from an EMBL/GenBank/DDBJ whole genome shotgun (WGS) entry which is preliminary data.</text>
</comment>
<organism evidence="1 2">
    <name type="scientific">Duganella vulcania</name>
    <dbReference type="NCBI Taxonomy" id="2692166"/>
    <lineage>
        <taxon>Bacteria</taxon>
        <taxon>Pseudomonadati</taxon>
        <taxon>Pseudomonadota</taxon>
        <taxon>Betaproteobacteria</taxon>
        <taxon>Burkholderiales</taxon>
        <taxon>Oxalobacteraceae</taxon>
        <taxon>Telluria group</taxon>
        <taxon>Duganella</taxon>
    </lineage>
</organism>
<sequence>MFSAILAISVRARNWGMDLNTAPGNATVEEIQCMTLGVEGLYIAANHTEQLSIVNFLNAWGVSDHASFLQCLRYSYWLLAVPHSDKSEKVGKGYDLNLGAAQDVVANAGVSRARYLPSLSDDEQHEVRRLVLRENCSALSPDQQRLAWFLKRFTAERALEGVVGLTRNTKTRFTCASAYQPGKDLVLVEANSAVHAELKLLALMAAAAVEGTLAVNNRSVTIAGLKIACKGCHPWIKRFKGWIEARYGATITYEETRIPRPLVAPVADPPVRVVAEPLPIDVRAAASGFRPPMLSNKVVGSYVAALFKSTETTASFVDVDDEVDADSRRPRY</sequence>
<proteinExistence type="predicted"/>
<evidence type="ECO:0000313" key="2">
    <source>
        <dbReference type="Proteomes" id="UP000470302"/>
    </source>
</evidence>
<protein>
    <submittedName>
        <fullName evidence="1">Uncharacterized protein</fullName>
    </submittedName>
</protein>
<gene>
    <name evidence="1" type="ORF">GTP91_28340</name>
</gene>
<dbReference type="Proteomes" id="UP000470302">
    <property type="component" value="Unassembled WGS sequence"/>
</dbReference>
<name>A0A845GAZ8_9BURK</name>
<dbReference type="AlphaFoldDB" id="A0A845GAZ8"/>
<dbReference type="RefSeq" id="WP_161099765.1">
    <property type="nucleotide sequence ID" value="NZ_WWCW01000163.1"/>
</dbReference>
<evidence type="ECO:0000313" key="1">
    <source>
        <dbReference type="EMBL" id="MYM91071.1"/>
    </source>
</evidence>
<accession>A0A845GAZ8</accession>
<reference evidence="1 2" key="1">
    <citation type="submission" date="2020-01" db="EMBL/GenBank/DDBJ databases">
        <title>Novel species isolated from a subtropical stream in China.</title>
        <authorList>
            <person name="Lu H."/>
        </authorList>
    </citation>
    <scope>NUCLEOTIDE SEQUENCE [LARGE SCALE GENOMIC DNA]</scope>
    <source>
        <strain evidence="1 2">FT82W</strain>
    </source>
</reference>